<dbReference type="InterPro" id="IPR052035">
    <property type="entry name" value="ZnF_BED_domain_contain"/>
</dbReference>
<evidence type="ECO:0000313" key="2">
    <source>
        <dbReference type="EMBL" id="KAK1170894.1"/>
    </source>
</evidence>
<dbReference type="AlphaFoldDB" id="A0AAD8LPW4"/>
<dbReference type="EMBL" id="JAGXEW010000006">
    <property type="protein sequence ID" value="KAK1170894.1"/>
    <property type="molecule type" value="Genomic_DNA"/>
</dbReference>
<evidence type="ECO:0000313" key="3">
    <source>
        <dbReference type="Proteomes" id="UP001230051"/>
    </source>
</evidence>
<comment type="caution">
    <text evidence="2">The sequence shown here is derived from an EMBL/GenBank/DDBJ whole genome shotgun (WGS) entry which is preliminary data.</text>
</comment>
<reference evidence="2" key="1">
    <citation type="submission" date="2022-02" db="EMBL/GenBank/DDBJ databases">
        <title>Atlantic sturgeon de novo genome assembly.</title>
        <authorList>
            <person name="Stock M."/>
            <person name="Klopp C."/>
            <person name="Guiguen Y."/>
            <person name="Cabau C."/>
            <person name="Parinello H."/>
            <person name="Santidrian Yebra-Pimentel E."/>
            <person name="Kuhl H."/>
            <person name="Dirks R.P."/>
            <person name="Guessner J."/>
            <person name="Wuertz S."/>
            <person name="Du K."/>
            <person name="Schartl M."/>
        </authorList>
    </citation>
    <scope>NUCLEOTIDE SEQUENCE</scope>
    <source>
        <strain evidence="2">STURGEONOMICS-FGT-2020</strain>
        <tissue evidence="2">Whole blood</tissue>
    </source>
</reference>
<keyword evidence="3" id="KW-1185">Reference proteome</keyword>
<feature type="compositionally biased region" description="Acidic residues" evidence="1">
    <location>
        <begin position="172"/>
        <end position="182"/>
    </location>
</feature>
<dbReference type="PANTHER" id="PTHR46481">
    <property type="entry name" value="ZINC FINGER BED DOMAIN-CONTAINING PROTEIN 4"/>
    <property type="match status" value="1"/>
</dbReference>
<dbReference type="InterPro" id="IPR012337">
    <property type="entry name" value="RNaseH-like_sf"/>
</dbReference>
<dbReference type="SUPFAM" id="SSF53098">
    <property type="entry name" value="Ribonuclease H-like"/>
    <property type="match status" value="1"/>
</dbReference>
<name>A0AAD8LPW4_ACIOX</name>
<protein>
    <recommendedName>
        <fullName evidence="4">Zinc finger BED domain-containing protein 4</fullName>
    </recommendedName>
</protein>
<dbReference type="Proteomes" id="UP001230051">
    <property type="component" value="Unassembled WGS sequence"/>
</dbReference>
<feature type="region of interest" description="Disordered" evidence="1">
    <location>
        <begin position="168"/>
        <end position="193"/>
    </location>
</feature>
<evidence type="ECO:0000256" key="1">
    <source>
        <dbReference type="SAM" id="MobiDB-lite"/>
    </source>
</evidence>
<proteinExistence type="predicted"/>
<accession>A0AAD8LPW4</accession>
<organism evidence="2 3">
    <name type="scientific">Acipenser oxyrinchus oxyrinchus</name>
    <dbReference type="NCBI Taxonomy" id="40147"/>
    <lineage>
        <taxon>Eukaryota</taxon>
        <taxon>Metazoa</taxon>
        <taxon>Chordata</taxon>
        <taxon>Craniata</taxon>
        <taxon>Vertebrata</taxon>
        <taxon>Euteleostomi</taxon>
        <taxon>Actinopterygii</taxon>
        <taxon>Chondrostei</taxon>
        <taxon>Acipenseriformes</taxon>
        <taxon>Acipenseridae</taxon>
        <taxon>Acipenser</taxon>
    </lineage>
</organism>
<evidence type="ECO:0008006" key="4">
    <source>
        <dbReference type="Google" id="ProtNLM"/>
    </source>
</evidence>
<sequence length="483" mass="53089">MSVHTPTTHAGRKRESSVWDYFKYSSIEDTSKCLVLMIREGDNTYSRPTICGVELKGKNSTNLKTHLNSCHKEVFEEKGLTASYMGISACFYNTSAKEAQHVFINLHRISHPHTGEVIAKCIEHTLTTWDITEEKVLLIVTDNGANIVKAIKILAQSGKVCEATEKAVEYAENSEDEPDDSDASSTDQGSDTAEEDLFQDADLSKYTRMPCLAHTLQLTLKDAFKHPSTGNVISRARSLVNTVRKSSVATEKMISKCGKTLIKDCVTRWNSTLNMMKRLLETKIVLNQVLDELGIDTLLTSDWSKLEQLVKLFEPFSVHTDQLQTDSQSLSEVVPCLLNLEAHLQSSVISKPLDQIMLKSLCERFACLLNPQAADFDATPAAACLMDPTVAFALFTTEMESLMKAARSCVLQHAAHYSSPSVSQQQKSSVNPQCPTSASAEGTVLKRYKFLASKVGAELTPTSGNTTGNAGSAHTELSTYISN</sequence>
<feature type="region of interest" description="Disordered" evidence="1">
    <location>
        <begin position="461"/>
        <end position="483"/>
    </location>
</feature>
<dbReference type="PANTHER" id="PTHR46481:SF4">
    <property type="entry name" value="ZINC FINGER BED DOMAIN-CONTAINING PROTEIN 4"/>
    <property type="match status" value="1"/>
</dbReference>
<gene>
    <name evidence="2" type="ORF">AOXY_G7842</name>
</gene>